<dbReference type="InterPro" id="IPR029063">
    <property type="entry name" value="SAM-dependent_MTases_sf"/>
</dbReference>
<dbReference type="InterPro" id="IPR050602">
    <property type="entry name" value="Malonyl-ACP_OMT"/>
</dbReference>
<protein>
    <submittedName>
        <fullName evidence="3">S-adenosyl-L-methionine-dependent methyltransferase</fullName>
    </submittedName>
</protein>
<name>A0A165R5C0_9APHY</name>
<keyword evidence="4" id="KW-1185">Reference proteome</keyword>
<dbReference type="GO" id="GO:0005739">
    <property type="term" value="C:mitochondrion"/>
    <property type="evidence" value="ECO:0007669"/>
    <property type="project" value="TreeGrafter"/>
</dbReference>
<keyword evidence="1 3" id="KW-0489">Methyltransferase</keyword>
<organism evidence="3 4">
    <name type="scientific">Daedalea quercina L-15889</name>
    <dbReference type="NCBI Taxonomy" id="1314783"/>
    <lineage>
        <taxon>Eukaryota</taxon>
        <taxon>Fungi</taxon>
        <taxon>Dikarya</taxon>
        <taxon>Basidiomycota</taxon>
        <taxon>Agaricomycotina</taxon>
        <taxon>Agaricomycetes</taxon>
        <taxon>Polyporales</taxon>
        <taxon>Fomitopsis</taxon>
    </lineage>
</organism>
<dbReference type="CDD" id="cd02440">
    <property type="entry name" value="AdoMet_MTases"/>
    <property type="match status" value="1"/>
</dbReference>
<dbReference type="GO" id="GO:0032981">
    <property type="term" value="P:mitochondrial respiratory chain complex I assembly"/>
    <property type="evidence" value="ECO:0007669"/>
    <property type="project" value="TreeGrafter"/>
</dbReference>
<dbReference type="Gene3D" id="3.40.50.150">
    <property type="entry name" value="Vaccinia Virus protein VP39"/>
    <property type="match status" value="1"/>
</dbReference>
<sequence>MFSGSAAFRQAVRWPAPRIRPYASLSSSPINPGSVGPYQVFDRHAKRLQKDRCALRDGGARSRTVDYVRDEVADRMIERLLDIKRKFNTILDVGSGPGHFSKLLEPDTTQKVVMLESSEELLHRDPDTEFEVEVERIHADEENLLGVVERNSQEAVVSCLSLHWVNDLPGVLVQIKEILQPDGVFLGALFGGDTLFELRTALQLAEMEREGGISPHISPMTDSRDMSNLLGRAGFTLLTVDVDEVKVAYPSMWELMEDLRDMGESNAVVGRRNYIHRDTLAAASAIYKELHGHEDGSVPATFQIIYVIGWKPSPKQPKPLERGAGKTNLKEVL</sequence>
<reference evidence="3 4" key="1">
    <citation type="journal article" date="2016" name="Mol. Biol. Evol.">
        <title>Comparative Genomics of Early-Diverging Mushroom-Forming Fungi Provides Insights into the Origins of Lignocellulose Decay Capabilities.</title>
        <authorList>
            <person name="Nagy L.G."/>
            <person name="Riley R."/>
            <person name="Tritt A."/>
            <person name="Adam C."/>
            <person name="Daum C."/>
            <person name="Floudas D."/>
            <person name="Sun H."/>
            <person name="Yadav J.S."/>
            <person name="Pangilinan J."/>
            <person name="Larsson K.H."/>
            <person name="Matsuura K."/>
            <person name="Barry K."/>
            <person name="Labutti K."/>
            <person name="Kuo R."/>
            <person name="Ohm R.A."/>
            <person name="Bhattacharya S.S."/>
            <person name="Shirouzu T."/>
            <person name="Yoshinaga Y."/>
            <person name="Martin F.M."/>
            <person name="Grigoriev I.V."/>
            <person name="Hibbett D.S."/>
        </authorList>
    </citation>
    <scope>NUCLEOTIDE SEQUENCE [LARGE SCALE GENOMIC DNA]</scope>
    <source>
        <strain evidence="3 4">L-15889</strain>
    </source>
</reference>
<dbReference type="PANTHER" id="PTHR13090:SF1">
    <property type="entry name" value="ARGININE-HYDROXYLASE NDUFAF5, MITOCHONDRIAL"/>
    <property type="match status" value="1"/>
</dbReference>
<evidence type="ECO:0000313" key="4">
    <source>
        <dbReference type="Proteomes" id="UP000076727"/>
    </source>
</evidence>
<dbReference type="Pfam" id="PF13489">
    <property type="entry name" value="Methyltransf_23"/>
    <property type="match status" value="1"/>
</dbReference>
<accession>A0A165R5C0</accession>
<dbReference type="SUPFAM" id="SSF53335">
    <property type="entry name" value="S-adenosyl-L-methionine-dependent methyltransferases"/>
    <property type="match status" value="1"/>
</dbReference>
<gene>
    <name evidence="3" type="ORF">DAEQUDRAFT_668021</name>
</gene>
<dbReference type="STRING" id="1314783.A0A165R5C0"/>
<dbReference type="EMBL" id="KV429052">
    <property type="protein sequence ID" value="KZT70328.1"/>
    <property type="molecule type" value="Genomic_DNA"/>
</dbReference>
<dbReference type="AlphaFoldDB" id="A0A165R5C0"/>
<proteinExistence type="predicted"/>
<evidence type="ECO:0000256" key="1">
    <source>
        <dbReference type="ARBA" id="ARBA00022603"/>
    </source>
</evidence>
<dbReference type="GO" id="GO:0032259">
    <property type="term" value="P:methylation"/>
    <property type="evidence" value="ECO:0007669"/>
    <property type="project" value="UniProtKB-KW"/>
</dbReference>
<evidence type="ECO:0000313" key="3">
    <source>
        <dbReference type="EMBL" id="KZT70328.1"/>
    </source>
</evidence>
<dbReference type="PANTHER" id="PTHR13090">
    <property type="entry name" value="ARGININE-HYDROXYLASE NDUFAF5, MITOCHONDRIAL"/>
    <property type="match status" value="1"/>
</dbReference>
<evidence type="ECO:0000256" key="2">
    <source>
        <dbReference type="ARBA" id="ARBA00022679"/>
    </source>
</evidence>
<keyword evidence="2 3" id="KW-0808">Transferase</keyword>
<dbReference type="OrthoDB" id="16816at2759"/>
<dbReference type="Proteomes" id="UP000076727">
    <property type="component" value="Unassembled WGS sequence"/>
</dbReference>
<dbReference type="GO" id="GO:0008168">
    <property type="term" value="F:methyltransferase activity"/>
    <property type="evidence" value="ECO:0007669"/>
    <property type="project" value="UniProtKB-KW"/>
</dbReference>